<evidence type="ECO:0000256" key="1">
    <source>
        <dbReference type="SAM" id="Phobius"/>
    </source>
</evidence>
<keyword evidence="3" id="KW-1185">Reference proteome</keyword>
<sequence length="65" mass="7411">MMWSIFLSALGLLFVFEGILPFLSPSFWRRVMQQVIIQSDRTLRVMGLVSMLVGLALVVIAHDLF</sequence>
<evidence type="ECO:0000313" key="2">
    <source>
        <dbReference type="EMBL" id="RDI41716.1"/>
    </source>
</evidence>
<gene>
    <name evidence="2" type="ORF">C8D86_11839</name>
</gene>
<dbReference type="AlphaFoldDB" id="A0A370GET1"/>
<protein>
    <recommendedName>
        <fullName evidence="4">DUF2065 domain-containing protein</fullName>
    </recommendedName>
</protein>
<dbReference type="EMBL" id="QQAX01000018">
    <property type="protein sequence ID" value="RDI41716.1"/>
    <property type="molecule type" value="Genomic_DNA"/>
</dbReference>
<dbReference type="Proteomes" id="UP000254720">
    <property type="component" value="Unassembled WGS sequence"/>
</dbReference>
<keyword evidence="1" id="KW-1133">Transmembrane helix</keyword>
<name>A0A370GET1_9COXI</name>
<evidence type="ECO:0008006" key="4">
    <source>
        <dbReference type="Google" id="ProtNLM"/>
    </source>
</evidence>
<organism evidence="2 3">
    <name type="scientific">Aquicella lusitana</name>
    <dbReference type="NCBI Taxonomy" id="254246"/>
    <lineage>
        <taxon>Bacteria</taxon>
        <taxon>Pseudomonadati</taxon>
        <taxon>Pseudomonadota</taxon>
        <taxon>Gammaproteobacteria</taxon>
        <taxon>Legionellales</taxon>
        <taxon>Coxiellaceae</taxon>
        <taxon>Aquicella</taxon>
    </lineage>
</organism>
<proteinExistence type="predicted"/>
<dbReference type="InterPro" id="IPR019201">
    <property type="entry name" value="DUF2065"/>
</dbReference>
<dbReference type="Pfam" id="PF09838">
    <property type="entry name" value="DUF2065"/>
    <property type="match status" value="1"/>
</dbReference>
<dbReference type="RefSeq" id="WP_197737811.1">
    <property type="nucleotide sequence ID" value="NZ_LR699114.1"/>
</dbReference>
<comment type="caution">
    <text evidence="2">The sequence shown here is derived from an EMBL/GenBank/DDBJ whole genome shotgun (WGS) entry which is preliminary data.</text>
</comment>
<feature type="transmembrane region" description="Helical" evidence="1">
    <location>
        <begin position="45"/>
        <end position="64"/>
    </location>
</feature>
<keyword evidence="1" id="KW-0812">Transmembrane</keyword>
<dbReference type="PANTHER" id="PTHR38602:SF1">
    <property type="entry name" value="INNER MEMBRANE PROTEIN"/>
    <property type="match status" value="1"/>
</dbReference>
<keyword evidence="1" id="KW-0472">Membrane</keyword>
<accession>A0A370GET1</accession>
<evidence type="ECO:0000313" key="3">
    <source>
        <dbReference type="Proteomes" id="UP000254720"/>
    </source>
</evidence>
<reference evidence="2 3" key="1">
    <citation type="submission" date="2018-07" db="EMBL/GenBank/DDBJ databases">
        <title>Genomic Encyclopedia of Type Strains, Phase IV (KMG-IV): sequencing the most valuable type-strain genomes for metagenomic binning, comparative biology and taxonomic classification.</title>
        <authorList>
            <person name="Goeker M."/>
        </authorList>
    </citation>
    <scope>NUCLEOTIDE SEQUENCE [LARGE SCALE GENOMIC DNA]</scope>
    <source>
        <strain evidence="2 3">DSM 16500</strain>
    </source>
</reference>
<dbReference type="PANTHER" id="PTHR38602">
    <property type="entry name" value="INNER MEMBRANE PROTEIN-RELATED"/>
    <property type="match status" value="1"/>
</dbReference>